<keyword evidence="2" id="KW-0812">Transmembrane</keyword>
<keyword evidence="2" id="KW-0472">Membrane</keyword>
<keyword evidence="2" id="KW-1133">Transmembrane helix</keyword>
<feature type="compositionally biased region" description="Low complexity" evidence="1">
    <location>
        <begin position="154"/>
        <end position="165"/>
    </location>
</feature>
<gene>
    <name evidence="3" type="ORF">K503DRAFT_768833</name>
</gene>
<protein>
    <submittedName>
        <fullName evidence="3">Uncharacterized protein</fullName>
    </submittedName>
</protein>
<evidence type="ECO:0000256" key="2">
    <source>
        <dbReference type="SAM" id="Phobius"/>
    </source>
</evidence>
<feature type="region of interest" description="Disordered" evidence="1">
    <location>
        <begin position="119"/>
        <end position="165"/>
    </location>
</feature>
<evidence type="ECO:0000313" key="3">
    <source>
        <dbReference type="EMBL" id="OAX40151.1"/>
    </source>
</evidence>
<proteinExistence type="predicted"/>
<dbReference type="OrthoDB" id="10529342at2759"/>
<evidence type="ECO:0000256" key="1">
    <source>
        <dbReference type="SAM" id="MobiDB-lite"/>
    </source>
</evidence>
<dbReference type="AlphaFoldDB" id="A0A1B7N5Q8"/>
<dbReference type="InParanoid" id="A0A1B7N5Q8"/>
<name>A0A1B7N5Q8_9AGAM</name>
<dbReference type="EMBL" id="KV448222">
    <property type="protein sequence ID" value="OAX40151.1"/>
    <property type="molecule type" value="Genomic_DNA"/>
</dbReference>
<organism evidence="3 4">
    <name type="scientific">Rhizopogon vinicolor AM-OR11-026</name>
    <dbReference type="NCBI Taxonomy" id="1314800"/>
    <lineage>
        <taxon>Eukaryota</taxon>
        <taxon>Fungi</taxon>
        <taxon>Dikarya</taxon>
        <taxon>Basidiomycota</taxon>
        <taxon>Agaricomycotina</taxon>
        <taxon>Agaricomycetes</taxon>
        <taxon>Agaricomycetidae</taxon>
        <taxon>Boletales</taxon>
        <taxon>Suillineae</taxon>
        <taxon>Rhizopogonaceae</taxon>
        <taxon>Rhizopogon</taxon>
    </lineage>
</organism>
<sequence>MRTRISCHEGSLMRHKTVFIPLQPIIPIPIPITLCAIGAILSRPLGHVHVWPLFAPLHSSAALNLAPKIQRSSRNARGKVSSQSFPLATTDLQLWKSHVPRIDRLYMSPHKLLKRQKFNSLRPKNSKKVKANPRWLSPLKYPRQSRLPLPPRPLTLLSSLTTPDG</sequence>
<reference evidence="3 4" key="1">
    <citation type="submission" date="2016-06" db="EMBL/GenBank/DDBJ databases">
        <title>Comparative genomics of the ectomycorrhizal sister species Rhizopogon vinicolor and Rhizopogon vesiculosus (Basidiomycota: Boletales) reveals a divergence of the mating type B locus.</title>
        <authorList>
            <consortium name="DOE Joint Genome Institute"/>
            <person name="Mujic A.B."/>
            <person name="Kuo A."/>
            <person name="Tritt A."/>
            <person name="Lipzen A."/>
            <person name="Chen C."/>
            <person name="Johnson J."/>
            <person name="Sharma A."/>
            <person name="Barry K."/>
            <person name="Grigoriev I.V."/>
            <person name="Spatafora J.W."/>
        </authorList>
    </citation>
    <scope>NUCLEOTIDE SEQUENCE [LARGE SCALE GENOMIC DNA]</scope>
    <source>
        <strain evidence="3 4">AM-OR11-026</strain>
    </source>
</reference>
<dbReference type="Proteomes" id="UP000092154">
    <property type="component" value="Unassembled WGS sequence"/>
</dbReference>
<keyword evidence="4" id="KW-1185">Reference proteome</keyword>
<accession>A0A1B7N5Q8</accession>
<evidence type="ECO:0000313" key="4">
    <source>
        <dbReference type="Proteomes" id="UP000092154"/>
    </source>
</evidence>
<feature type="transmembrane region" description="Helical" evidence="2">
    <location>
        <begin position="20"/>
        <end position="42"/>
    </location>
</feature>